<feature type="domain" description="IgGFc-binding protein N-terminal" evidence="2">
    <location>
        <begin position="104"/>
        <end position="394"/>
    </location>
</feature>
<dbReference type="PANTHER" id="PTHR46534:SF1">
    <property type="entry name" value="IGGFC-BINDING PROTEIN N-TERMINAL DOMAIN-CONTAINING PROTEIN"/>
    <property type="match status" value="1"/>
</dbReference>
<dbReference type="Gene3D" id="3.50.4.10">
    <property type="entry name" value="Hepatocyte Growth Factor"/>
    <property type="match status" value="1"/>
</dbReference>
<dbReference type="PANTHER" id="PTHR46534">
    <property type="entry name" value="IGGFC_BINDING DOMAIN-CONTAINING PROTEIN"/>
    <property type="match status" value="1"/>
</dbReference>
<gene>
    <name evidence="3" type="ORF">MCOR_32267</name>
</gene>
<protein>
    <submittedName>
        <fullName evidence="3">Uncharacterized protein</fullName>
    </submittedName>
</protein>
<reference evidence="3 4" key="1">
    <citation type="submission" date="2020-06" db="EMBL/GenBank/DDBJ databases">
        <authorList>
            <person name="Li R."/>
            <person name="Bekaert M."/>
        </authorList>
    </citation>
    <scope>NUCLEOTIDE SEQUENCE [LARGE SCALE GENOMIC DNA]</scope>
    <source>
        <strain evidence="4">wild</strain>
    </source>
</reference>
<dbReference type="InterPro" id="IPR035234">
    <property type="entry name" value="IgGFc-bd_N"/>
</dbReference>
<dbReference type="Proteomes" id="UP000507470">
    <property type="component" value="Unassembled WGS sequence"/>
</dbReference>
<dbReference type="InterPro" id="IPR003609">
    <property type="entry name" value="Pan_app"/>
</dbReference>
<dbReference type="EMBL" id="CACVKT020005775">
    <property type="protein sequence ID" value="CAC5397857.1"/>
    <property type="molecule type" value="Genomic_DNA"/>
</dbReference>
<name>A0A6J8CRC9_MYTCO</name>
<accession>A0A6J8CRC9</accession>
<dbReference type="AlphaFoldDB" id="A0A6J8CRC9"/>
<evidence type="ECO:0000313" key="3">
    <source>
        <dbReference type="EMBL" id="CAC5397857.1"/>
    </source>
</evidence>
<evidence type="ECO:0000313" key="4">
    <source>
        <dbReference type="Proteomes" id="UP000507470"/>
    </source>
</evidence>
<sequence>MTAAGKEFVIAFLKNFLNDYKPYLKILTPFEEEVELQISTPAWDSVDSFNLTYTVSKSNPLEIKLPIGLRVQTSTVDSRIVYVKSSKPIFVFAADFQKNTGAYFLLYPSKTFRTEYIVGAFGVASSNLESLIGCFAIHNDTEIRITPPVNHALTFNNRTYEHDEVVVVTINRFQLAQIHGLDVTGSFVRSNKPIAVISGHEHVTVHGNREIVSGADMIMAQMPPVATLSNIYPVAATLNNDEELIRVFAVHDNTAFSIYRPGSVTSQNIEDRTSYFEFYITKNEGATIVADKPVQVIQISTSGDRLNGDPRMIVTLSLDNYVTEYMFVTTEDAALKFAVYTYTVIIIVSESAKGKLYLDGKSILDIPHEGIPSSCGYTNLEAVRINIDAGYHNLACHLEDNEYCTVYLNGYSKNSQYGTAVNRHLGVLDSSKNSSLNEMDVTETGPMTTALFRVAAVDKKPSTASKITFDVSSFIECHLLCRQYNNCALVTFMKTQNTCKLFTMYAASSALVEEPGVVISIIV</sequence>
<feature type="domain" description="Apple" evidence="1">
    <location>
        <begin position="464"/>
        <end position="509"/>
    </location>
</feature>
<keyword evidence="4" id="KW-1185">Reference proteome</keyword>
<evidence type="ECO:0000259" key="1">
    <source>
        <dbReference type="Pfam" id="PF00024"/>
    </source>
</evidence>
<dbReference type="OrthoDB" id="6074961at2759"/>
<proteinExistence type="predicted"/>
<dbReference type="Pfam" id="PF17517">
    <property type="entry name" value="IgGFc_binding"/>
    <property type="match status" value="1"/>
</dbReference>
<organism evidence="3 4">
    <name type="scientific">Mytilus coruscus</name>
    <name type="common">Sea mussel</name>
    <dbReference type="NCBI Taxonomy" id="42192"/>
    <lineage>
        <taxon>Eukaryota</taxon>
        <taxon>Metazoa</taxon>
        <taxon>Spiralia</taxon>
        <taxon>Lophotrochozoa</taxon>
        <taxon>Mollusca</taxon>
        <taxon>Bivalvia</taxon>
        <taxon>Autobranchia</taxon>
        <taxon>Pteriomorphia</taxon>
        <taxon>Mytilida</taxon>
        <taxon>Mytiloidea</taxon>
        <taxon>Mytilidae</taxon>
        <taxon>Mytilinae</taxon>
        <taxon>Mytilus</taxon>
    </lineage>
</organism>
<dbReference type="Pfam" id="PF00024">
    <property type="entry name" value="PAN_1"/>
    <property type="match status" value="1"/>
</dbReference>
<evidence type="ECO:0000259" key="2">
    <source>
        <dbReference type="Pfam" id="PF17517"/>
    </source>
</evidence>